<dbReference type="STRING" id="345632.GPICK_07535"/>
<proteinExistence type="predicted"/>
<accession>A0A0B5B9I1</accession>
<organism evidence="2 3">
    <name type="scientific">Geobacter pickeringii</name>
    <dbReference type="NCBI Taxonomy" id="345632"/>
    <lineage>
        <taxon>Bacteria</taxon>
        <taxon>Pseudomonadati</taxon>
        <taxon>Thermodesulfobacteriota</taxon>
        <taxon>Desulfuromonadia</taxon>
        <taxon>Geobacterales</taxon>
        <taxon>Geobacteraceae</taxon>
        <taxon>Geobacter</taxon>
    </lineage>
</organism>
<feature type="transmembrane region" description="Helical" evidence="1">
    <location>
        <begin position="74"/>
        <end position="93"/>
    </location>
</feature>
<evidence type="ECO:0000313" key="2">
    <source>
        <dbReference type="EMBL" id="AJE03227.1"/>
    </source>
</evidence>
<keyword evidence="1" id="KW-0472">Membrane</keyword>
<dbReference type="Gene3D" id="1.20.1440.130">
    <property type="entry name" value="VKOR domain"/>
    <property type="match status" value="1"/>
</dbReference>
<reference evidence="2 3" key="1">
    <citation type="journal article" date="2015" name="Genome Announc.">
        <title>Complete Genome of Geobacter pickeringii G13T, a Metal-Reducing Isolate from Sedimentary Kaolin Deposits.</title>
        <authorList>
            <person name="Badalamenti J.P."/>
            <person name="Bond D.R."/>
        </authorList>
    </citation>
    <scope>NUCLEOTIDE SEQUENCE [LARGE SCALE GENOMIC DNA]</scope>
    <source>
        <strain evidence="2 3">G13</strain>
    </source>
</reference>
<sequence>MLKSSEMPKAAGERKRIVTILLALIGIVLVVFYTWCTDACGRVSGEVAGVKLSWAGIAFMGLVAAVGALRRESLVFLLSSVGIGVEAFLVGYQVRTGEYCVYCLLFAATVAALFLTNFSLRRARMLLVAVPVGFLMLFFGFTADPIPAYAATTPIPTFGSGPVTVRLYTDYYCGPCSSVEKAVEEALAVLARGNDVRVTFVDTPLHKETSLYAAYFLYAVNGSSDINHALRARSLLFDAAREKIADREKLEAFLRKNGLSLAPFDAGQTLRSYNGLLKEDRITTTPTLVIYRGGKRETYTGTTELLKGIDSLKRASRRS</sequence>
<feature type="transmembrane region" description="Helical" evidence="1">
    <location>
        <begin position="52"/>
        <end position="69"/>
    </location>
</feature>
<dbReference type="KEGG" id="gpi:GPICK_07535"/>
<evidence type="ECO:0000256" key="1">
    <source>
        <dbReference type="SAM" id="Phobius"/>
    </source>
</evidence>
<feature type="transmembrane region" description="Helical" evidence="1">
    <location>
        <begin position="99"/>
        <end position="118"/>
    </location>
</feature>
<dbReference type="Gene3D" id="3.40.30.10">
    <property type="entry name" value="Glutaredoxin"/>
    <property type="match status" value="1"/>
</dbReference>
<dbReference type="InterPro" id="IPR036249">
    <property type="entry name" value="Thioredoxin-like_sf"/>
</dbReference>
<dbReference type="Proteomes" id="UP000057609">
    <property type="component" value="Chromosome"/>
</dbReference>
<protein>
    <submittedName>
        <fullName evidence="2">Uncharacterized protein</fullName>
    </submittedName>
</protein>
<keyword evidence="1" id="KW-0812">Transmembrane</keyword>
<dbReference type="EMBL" id="CP009788">
    <property type="protein sequence ID" value="AJE03227.1"/>
    <property type="molecule type" value="Genomic_DNA"/>
</dbReference>
<keyword evidence="3" id="KW-1185">Reference proteome</keyword>
<evidence type="ECO:0000313" key="3">
    <source>
        <dbReference type="Proteomes" id="UP000057609"/>
    </source>
</evidence>
<dbReference type="RefSeq" id="WP_039741825.1">
    <property type="nucleotide sequence ID" value="NZ_CP009788.1"/>
</dbReference>
<dbReference type="HOGENOM" id="CLU_054033_0_0_7"/>
<dbReference type="InterPro" id="IPR038354">
    <property type="entry name" value="VKOR_sf"/>
</dbReference>
<dbReference type="AlphaFoldDB" id="A0A0B5B9I1"/>
<keyword evidence="1" id="KW-1133">Transmembrane helix</keyword>
<dbReference type="OrthoDB" id="20261at2"/>
<feature type="transmembrane region" description="Helical" evidence="1">
    <location>
        <begin position="125"/>
        <end position="143"/>
    </location>
</feature>
<dbReference type="SUPFAM" id="SSF52833">
    <property type="entry name" value="Thioredoxin-like"/>
    <property type="match status" value="1"/>
</dbReference>
<name>A0A0B5B9I1_9BACT</name>
<gene>
    <name evidence="2" type="ORF">GPICK_07535</name>
</gene>